<dbReference type="Proteomes" id="UP000054047">
    <property type="component" value="Unassembled WGS sequence"/>
</dbReference>
<feature type="domain" description="CCHC-type" evidence="2">
    <location>
        <begin position="108"/>
        <end position="123"/>
    </location>
</feature>
<dbReference type="AlphaFoldDB" id="A0A0C2CH02"/>
<proteinExistence type="predicted"/>
<gene>
    <name evidence="3" type="ORF">ANCDUO_14178</name>
</gene>
<feature type="domain" description="CCHC-type" evidence="2">
    <location>
        <begin position="161"/>
        <end position="177"/>
    </location>
</feature>
<dbReference type="PROSITE" id="PS50158">
    <property type="entry name" value="ZF_CCHC"/>
    <property type="match status" value="4"/>
</dbReference>
<dbReference type="SMART" id="SM00343">
    <property type="entry name" value="ZnF_C2HC"/>
    <property type="match status" value="4"/>
</dbReference>
<reference evidence="3 4" key="1">
    <citation type="submission" date="2013-12" db="EMBL/GenBank/DDBJ databases">
        <title>Draft genome of the parsitic nematode Ancylostoma duodenale.</title>
        <authorList>
            <person name="Mitreva M."/>
        </authorList>
    </citation>
    <scope>NUCLEOTIDE SEQUENCE [LARGE SCALE GENOMIC DNA]</scope>
    <source>
        <strain evidence="3 4">Zhejiang</strain>
    </source>
</reference>
<dbReference type="SUPFAM" id="SSF57756">
    <property type="entry name" value="Retrovirus zinc finger-like domains"/>
    <property type="match status" value="2"/>
</dbReference>
<dbReference type="GO" id="GO:0008270">
    <property type="term" value="F:zinc ion binding"/>
    <property type="evidence" value="ECO:0007669"/>
    <property type="project" value="UniProtKB-KW"/>
</dbReference>
<dbReference type="Pfam" id="PF00098">
    <property type="entry name" value="zf-CCHC"/>
    <property type="match status" value="4"/>
</dbReference>
<keyword evidence="1" id="KW-0862">Zinc</keyword>
<dbReference type="GO" id="GO:0005737">
    <property type="term" value="C:cytoplasm"/>
    <property type="evidence" value="ECO:0007669"/>
    <property type="project" value="UniProtKB-ARBA"/>
</dbReference>
<evidence type="ECO:0000259" key="2">
    <source>
        <dbReference type="PROSITE" id="PS50158"/>
    </source>
</evidence>
<dbReference type="InterPro" id="IPR051714">
    <property type="entry name" value="Znf_CCHC_NABP"/>
</dbReference>
<keyword evidence="1" id="KW-0479">Metal-binding</keyword>
<protein>
    <submittedName>
        <fullName evidence="3">Zinc knuckle</fullName>
    </submittedName>
</protein>
<dbReference type="EMBL" id="KN736966">
    <property type="protein sequence ID" value="KIH55658.1"/>
    <property type="molecule type" value="Genomic_DNA"/>
</dbReference>
<name>A0A0C2CH02_9BILA</name>
<evidence type="ECO:0000256" key="1">
    <source>
        <dbReference type="PROSITE-ProRule" id="PRU00047"/>
    </source>
</evidence>
<feature type="domain" description="CCHC-type" evidence="2">
    <location>
        <begin position="75"/>
        <end position="90"/>
    </location>
</feature>
<dbReference type="InterPro" id="IPR036875">
    <property type="entry name" value="Znf_CCHC_sf"/>
</dbReference>
<dbReference type="GO" id="GO:0003676">
    <property type="term" value="F:nucleic acid binding"/>
    <property type="evidence" value="ECO:0007669"/>
    <property type="project" value="InterPro"/>
</dbReference>
<dbReference type="FunFam" id="4.10.60.10:FF:000034">
    <property type="entry name" value="Universal minicircle sequence binding protein (UMSBP), putative"/>
    <property type="match status" value="1"/>
</dbReference>
<keyword evidence="1" id="KW-0863">Zinc-finger</keyword>
<sequence length="178" mass="19034">MEESQAVEAEEVLLGGVWGVDQQGFLRNRQISLVLALICGYYTKKNALEGALKTLEESRQDEILEDLRTSYGGSCYNCGEAGHFSRECPQARDGGRGGGGYRSRGQECYQCGGQGHFARECPSGGGGGGGGFRGGQKCYNCGRPGHISRDCTEGGSAESKRCYKCQGSGHISRDCPQQ</sequence>
<organism evidence="3 4">
    <name type="scientific">Ancylostoma duodenale</name>
    <dbReference type="NCBI Taxonomy" id="51022"/>
    <lineage>
        <taxon>Eukaryota</taxon>
        <taxon>Metazoa</taxon>
        <taxon>Ecdysozoa</taxon>
        <taxon>Nematoda</taxon>
        <taxon>Chromadorea</taxon>
        <taxon>Rhabditida</taxon>
        <taxon>Rhabditina</taxon>
        <taxon>Rhabditomorpha</taxon>
        <taxon>Strongyloidea</taxon>
        <taxon>Ancylostomatidae</taxon>
        <taxon>Ancylostomatinae</taxon>
        <taxon>Ancylostoma</taxon>
    </lineage>
</organism>
<evidence type="ECO:0000313" key="4">
    <source>
        <dbReference type="Proteomes" id="UP000054047"/>
    </source>
</evidence>
<dbReference type="Gene3D" id="4.10.60.10">
    <property type="entry name" value="Zinc finger, CCHC-type"/>
    <property type="match status" value="4"/>
</dbReference>
<feature type="domain" description="CCHC-type" evidence="2">
    <location>
        <begin position="137"/>
        <end position="153"/>
    </location>
</feature>
<evidence type="ECO:0000313" key="3">
    <source>
        <dbReference type="EMBL" id="KIH55658.1"/>
    </source>
</evidence>
<accession>A0A0C2CH02</accession>
<dbReference type="GO" id="GO:0019899">
    <property type="term" value="F:enzyme binding"/>
    <property type="evidence" value="ECO:0007669"/>
    <property type="project" value="UniProtKB-ARBA"/>
</dbReference>
<dbReference type="OrthoDB" id="5870588at2759"/>
<dbReference type="InterPro" id="IPR001878">
    <property type="entry name" value="Znf_CCHC"/>
</dbReference>
<dbReference type="PANTHER" id="PTHR23002">
    <property type="entry name" value="ZINC FINGER CCHC DOMAIN CONTAINING PROTEIN"/>
    <property type="match status" value="1"/>
</dbReference>
<keyword evidence="4" id="KW-1185">Reference proteome</keyword>